<comment type="caution">
    <text evidence="1">The sequence shown here is derived from an EMBL/GenBank/DDBJ whole genome shotgun (WGS) entry which is preliminary data.</text>
</comment>
<keyword evidence="2" id="KW-1185">Reference proteome</keyword>
<dbReference type="Pfam" id="PF13242">
    <property type="entry name" value="Hydrolase_like"/>
    <property type="match status" value="1"/>
</dbReference>
<evidence type="ECO:0000313" key="1">
    <source>
        <dbReference type="EMBL" id="MBB6435724.1"/>
    </source>
</evidence>
<name>A0A7X0HFV2_9ACTN</name>
<reference evidence="1 2" key="1">
    <citation type="submission" date="2020-08" db="EMBL/GenBank/DDBJ databases">
        <title>Genomic Encyclopedia of Type Strains, Phase IV (KMG-IV): sequencing the most valuable type-strain genomes for metagenomic binning, comparative biology and taxonomic classification.</title>
        <authorList>
            <person name="Goeker M."/>
        </authorList>
    </citation>
    <scope>NUCLEOTIDE SEQUENCE [LARGE SCALE GENOMIC DNA]</scope>
    <source>
        <strain evidence="1 2">DSM 40141</strain>
    </source>
</reference>
<accession>A0A7X0HFV2</accession>
<dbReference type="InterPro" id="IPR023214">
    <property type="entry name" value="HAD_sf"/>
</dbReference>
<proteinExistence type="predicted"/>
<dbReference type="Proteomes" id="UP000540423">
    <property type="component" value="Unassembled WGS sequence"/>
</dbReference>
<evidence type="ECO:0000313" key="2">
    <source>
        <dbReference type="Proteomes" id="UP000540423"/>
    </source>
</evidence>
<dbReference type="EMBL" id="JACHEM010000004">
    <property type="protein sequence ID" value="MBB6435724.1"/>
    <property type="molecule type" value="Genomic_DNA"/>
</dbReference>
<organism evidence="1 2">
    <name type="scientific">Streptomyces candidus</name>
    <dbReference type="NCBI Taxonomy" id="67283"/>
    <lineage>
        <taxon>Bacteria</taxon>
        <taxon>Bacillati</taxon>
        <taxon>Actinomycetota</taxon>
        <taxon>Actinomycetes</taxon>
        <taxon>Kitasatosporales</taxon>
        <taxon>Streptomycetaceae</taxon>
        <taxon>Streptomyces</taxon>
    </lineage>
</organism>
<gene>
    <name evidence="1" type="ORF">HNQ79_002181</name>
</gene>
<dbReference type="Gene3D" id="3.40.50.1000">
    <property type="entry name" value="HAD superfamily/HAD-like"/>
    <property type="match status" value="1"/>
</dbReference>
<protein>
    <submittedName>
        <fullName evidence="1">Phosphoglycolate phosphatase-like HAD superfamily hydrolase</fullName>
    </submittedName>
</protein>
<keyword evidence="1" id="KW-0378">Hydrolase</keyword>
<sequence length="54" mass="5343">MIGDTPSDLLAARNAGVSFLGYARDAGRADRLRQAGAEAVVGSLEGVLGVLGGA</sequence>
<dbReference type="InterPro" id="IPR036412">
    <property type="entry name" value="HAD-like_sf"/>
</dbReference>
<dbReference type="GO" id="GO:0016787">
    <property type="term" value="F:hydrolase activity"/>
    <property type="evidence" value="ECO:0007669"/>
    <property type="project" value="UniProtKB-KW"/>
</dbReference>
<dbReference type="SUPFAM" id="SSF56784">
    <property type="entry name" value="HAD-like"/>
    <property type="match status" value="1"/>
</dbReference>
<dbReference type="AlphaFoldDB" id="A0A7X0HFV2"/>